<dbReference type="EMBL" id="JALJOV010000348">
    <property type="protein sequence ID" value="KAK9864483.1"/>
    <property type="molecule type" value="Genomic_DNA"/>
</dbReference>
<feature type="region of interest" description="Disordered" evidence="1">
    <location>
        <begin position="28"/>
        <end position="77"/>
    </location>
</feature>
<dbReference type="AlphaFoldDB" id="A0AAW1T6A9"/>
<dbReference type="Proteomes" id="UP001485043">
    <property type="component" value="Unassembled WGS sequence"/>
</dbReference>
<protein>
    <submittedName>
        <fullName evidence="2">Uncharacterized protein</fullName>
    </submittedName>
</protein>
<evidence type="ECO:0000313" key="2">
    <source>
        <dbReference type="EMBL" id="KAK9864483.1"/>
    </source>
</evidence>
<comment type="caution">
    <text evidence="2">The sequence shown here is derived from an EMBL/GenBank/DDBJ whole genome shotgun (WGS) entry which is preliminary data.</text>
</comment>
<evidence type="ECO:0000256" key="1">
    <source>
        <dbReference type="SAM" id="MobiDB-lite"/>
    </source>
</evidence>
<name>A0AAW1T6A9_9CHLO</name>
<keyword evidence="3" id="KW-1185">Reference proteome</keyword>
<organism evidence="2 3">
    <name type="scientific">Apatococcus fuscideae</name>
    <dbReference type="NCBI Taxonomy" id="2026836"/>
    <lineage>
        <taxon>Eukaryota</taxon>
        <taxon>Viridiplantae</taxon>
        <taxon>Chlorophyta</taxon>
        <taxon>core chlorophytes</taxon>
        <taxon>Trebouxiophyceae</taxon>
        <taxon>Chlorellales</taxon>
        <taxon>Chlorellaceae</taxon>
        <taxon>Apatococcus</taxon>
    </lineage>
</organism>
<accession>A0AAW1T6A9</accession>
<proteinExistence type="predicted"/>
<sequence>MTRQQLKSKRLCDNFNLRSAIESWQHDQAKAMSTHKSQPVRACRGDDTQADNGSHSHEPNSEPVDVPNTMQDPSREPYCSQENEEFLTGLQQAFALPSVPASSGHTRPLQEIQRRLLADRILETLLAALLSFLHSYPGDGTACLVVNTISLLLLAGPESAVGCDTRRRLADTEMHTRAFSLLTSSHRVLRTAGLMLARPAIDDCPAGQVQAARASRGPVSPAALVDESKATSMASGIVRPGAQLRLCVVS</sequence>
<evidence type="ECO:0000313" key="3">
    <source>
        <dbReference type="Proteomes" id="UP001485043"/>
    </source>
</evidence>
<reference evidence="2 3" key="1">
    <citation type="journal article" date="2024" name="Nat. Commun.">
        <title>Phylogenomics reveals the evolutionary origins of lichenization in chlorophyte algae.</title>
        <authorList>
            <person name="Puginier C."/>
            <person name="Libourel C."/>
            <person name="Otte J."/>
            <person name="Skaloud P."/>
            <person name="Haon M."/>
            <person name="Grisel S."/>
            <person name="Petersen M."/>
            <person name="Berrin J.G."/>
            <person name="Delaux P.M."/>
            <person name="Dal Grande F."/>
            <person name="Keller J."/>
        </authorList>
    </citation>
    <scope>NUCLEOTIDE SEQUENCE [LARGE SCALE GENOMIC DNA]</scope>
    <source>
        <strain evidence="2 3">SAG 2523</strain>
    </source>
</reference>
<gene>
    <name evidence="2" type="ORF">WJX84_008355</name>
</gene>